<evidence type="ECO:0000313" key="3">
    <source>
        <dbReference type="Proteomes" id="UP001501444"/>
    </source>
</evidence>
<sequence length="276" mass="30479">MSLPVVCGTVTLSDRRVHYRTVPAPADRPLLLMLHQSPLSSRRYRLLLPLLADLVRPVAVDTPGFGESDPPAPHWTVADYAGVVTELVDRFGAGRAILFGRATGAVFALHAAATRPERFRALVLHGMPVYTDEEKADRLAGFAPPYQLDADGGHLDWIWRRIRGEYPWAPPELVTELVRDYLAAGPDFAIGYRRIWQYDVNPAARALSVPTLLIGGGADRIRQMHERATALLPDARVEYLPDATDFVAEQRPEAFAAVLRRFLGPHLGEPSVAPRG</sequence>
<accession>A0ABP5TBL1</accession>
<dbReference type="InterPro" id="IPR050266">
    <property type="entry name" value="AB_hydrolase_sf"/>
</dbReference>
<dbReference type="InterPro" id="IPR029058">
    <property type="entry name" value="AB_hydrolase_fold"/>
</dbReference>
<dbReference type="SUPFAM" id="SSF53474">
    <property type="entry name" value="alpha/beta-Hydrolases"/>
    <property type="match status" value="1"/>
</dbReference>
<proteinExistence type="predicted"/>
<dbReference type="GO" id="GO:0016787">
    <property type="term" value="F:hydrolase activity"/>
    <property type="evidence" value="ECO:0007669"/>
    <property type="project" value="UniProtKB-KW"/>
</dbReference>
<evidence type="ECO:0000313" key="2">
    <source>
        <dbReference type="EMBL" id="GAA2348864.1"/>
    </source>
</evidence>
<dbReference type="PRINTS" id="PR00111">
    <property type="entry name" value="ABHYDROLASE"/>
</dbReference>
<evidence type="ECO:0000259" key="1">
    <source>
        <dbReference type="Pfam" id="PF12697"/>
    </source>
</evidence>
<comment type="caution">
    <text evidence="2">The sequence shown here is derived from an EMBL/GenBank/DDBJ whole genome shotgun (WGS) entry which is preliminary data.</text>
</comment>
<dbReference type="PANTHER" id="PTHR43798:SF33">
    <property type="entry name" value="HYDROLASE, PUTATIVE (AFU_ORTHOLOGUE AFUA_2G14860)-RELATED"/>
    <property type="match status" value="1"/>
</dbReference>
<dbReference type="EMBL" id="BAAARV010000027">
    <property type="protein sequence ID" value="GAA2348864.1"/>
    <property type="molecule type" value="Genomic_DNA"/>
</dbReference>
<dbReference type="InterPro" id="IPR000073">
    <property type="entry name" value="AB_hydrolase_1"/>
</dbReference>
<dbReference type="Pfam" id="PF12697">
    <property type="entry name" value="Abhydrolase_6"/>
    <property type="match status" value="1"/>
</dbReference>
<dbReference type="Proteomes" id="UP001501444">
    <property type="component" value="Unassembled WGS sequence"/>
</dbReference>
<keyword evidence="2" id="KW-0378">Hydrolase</keyword>
<dbReference type="PANTHER" id="PTHR43798">
    <property type="entry name" value="MONOACYLGLYCEROL LIPASE"/>
    <property type="match status" value="1"/>
</dbReference>
<gene>
    <name evidence="2" type="ORF">GCM10010170_037760</name>
</gene>
<organism evidence="2 3">
    <name type="scientific">Dactylosporangium salmoneum</name>
    <dbReference type="NCBI Taxonomy" id="53361"/>
    <lineage>
        <taxon>Bacteria</taxon>
        <taxon>Bacillati</taxon>
        <taxon>Actinomycetota</taxon>
        <taxon>Actinomycetes</taxon>
        <taxon>Micromonosporales</taxon>
        <taxon>Micromonosporaceae</taxon>
        <taxon>Dactylosporangium</taxon>
    </lineage>
</organism>
<dbReference type="Gene3D" id="3.40.50.1820">
    <property type="entry name" value="alpha/beta hydrolase"/>
    <property type="match status" value="1"/>
</dbReference>
<protein>
    <submittedName>
        <fullName evidence="2">Alpha/beta hydrolase</fullName>
    </submittedName>
</protein>
<keyword evidence="3" id="KW-1185">Reference proteome</keyword>
<dbReference type="RefSeq" id="WP_344613727.1">
    <property type="nucleotide sequence ID" value="NZ_BAAARV010000027.1"/>
</dbReference>
<feature type="domain" description="AB hydrolase-1" evidence="1">
    <location>
        <begin position="38"/>
        <end position="258"/>
    </location>
</feature>
<name>A0ABP5TBL1_9ACTN</name>
<reference evidence="3" key="1">
    <citation type="journal article" date="2019" name="Int. J. Syst. Evol. Microbiol.">
        <title>The Global Catalogue of Microorganisms (GCM) 10K type strain sequencing project: providing services to taxonomists for standard genome sequencing and annotation.</title>
        <authorList>
            <consortium name="The Broad Institute Genomics Platform"/>
            <consortium name="The Broad Institute Genome Sequencing Center for Infectious Disease"/>
            <person name="Wu L."/>
            <person name="Ma J."/>
        </authorList>
    </citation>
    <scope>NUCLEOTIDE SEQUENCE [LARGE SCALE GENOMIC DNA]</scope>
    <source>
        <strain evidence="3">JCM 3272</strain>
    </source>
</reference>